<keyword evidence="8" id="KW-1185">Reference proteome</keyword>
<dbReference type="InterPro" id="IPR012919">
    <property type="entry name" value="SUN_dom"/>
</dbReference>
<comment type="subcellular location">
    <subcellularLocation>
        <location evidence="5">Nucleus inner membrane</location>
        <topology evidence="5">Single-pass type II membrane protein</topology>
    </subcellularLocation>
</comment>
<feature type="coiled-coil region" evidence="6">
    <location>
        <begin position="97"/>
        <end position="142"/>
    </location>
</feature>
<dbReference type="RefSeq" id="XP_032060599.1">
    <property type="nucleotide sequence ID" value="XM_032204708.1"/>
</dbReference>
<dbReference type="PROSITE" id="PS51469">
    <property type="entry name" value="SUN"/>
    <property type="match status" value="1"/>
</dbReference>
<reference evidence="9" key="1">
    <citation type="submission" date="2025-08" db="UniProtKB">
        <authorList>
            <consortium name="RefSeq"/>
        </authorList>
    </citation>
    <scope>IDENTIFICATION</scope>
    <source>
        <tissue evidence="9">Lung</tissue>
    </source>
</reference>
<dbReference type="InParanoid" id="A0A6J3EBL3"/>
<organism evidence="8 9">
    <name type="scientific">Aythya fuligula</name>
    <name type="common">Tufted duck</name>
    <name type="synonym">Anas fuligula</name>
    <dbReference type="NCBI Taxonomy" id="219594"/>
    <lineage>
        <taxon>Eukaryota</taxon>
        <taxon>Metazoa</taxon>
        <taxon>Chordata</taxon>
        <taxon>Craniata</taxon>
        <taxon>Vertebrata</taxon>
        <taxon>Euteleostomi</taxon>
        <taxon>Archelosauria</taxon>
        <taxon>Archosauria</taxon>
        <taxon>Dinosauria</taxon>
        <taxon>Saurischia</taxon>
        <taxon>Theropoda</taxon>
        <taxon>Coelurosauria</taxon>
        <taxon>Aves</taxon>
        <taxon>Neognathae</taxon>
        <taxon>Galloanserae</taxon>
        <taxon>Anseriformes</taxon>
        <taxon>Anatidae</taxon>
        <taxon>Aythyinae</taxon>
        <taxon>Aythya</taxon>
    </lineage>
</organism>
<evidence type="ECO:0000256" key="2">
    <source>
        <dbReference type="ARBA" id="ARBA00022989"/>
    </source>
</evidence>
<dbReference type="AlphaFoldDB" id="A0A6J3EBL3"/>
<evidence type="ECO:0000259" key="7">
    <source>
        <dbReference type="PROSITE" id="PS51469"/>
    </source>
</evidence>
<dbReference type="GO" id="GO:0043495">
    <property type="term" value="F:protein-membrane adaptor activity"/>
    <property type="evidence" value="ECO:0007669"/>
    <property type="project" value="TreeGrafter"/>
</dbReference>
<dbReference type="InterPro" id="IPR045119">
    <property type="entry name" value="SUN1-5"/>
</dbReference>
<dbReference type="Gene3D" id="2.60.120.260">
    <property type="entry name" value="Galactose-binding domain-like"/>
    <property type="match status" value="1"/>
</dbReference>
<evidence type="ECO:0000256" key="4">
    <source>
        <dbReference type="ARBA" id="ARBA00023136"/>
    </source>
</evidence>
<evidence type="ECO:0000256" key="5">
    <source>
        <dbReference type="ARBA" id="ARBA00037816"/>
    </source>
</evidence>
<evidence type="ECO:0000256" key="3">
    <source>
        <dbReference type="ARBA" id="ARBA00023054"/>
    </source>
</evidence>
<accession>A0A6J3EBL3</accession>
<keyword evidence="3 6" id="KW-0175">Coiled coil</keyword>
<evidence type="ECO:0000256" key="6">
    <source>
        <dbReference type="SAM" id="Coils"/>
    </source>
</evidence>
<dbReference type="GeneID" id="116499857"/>
<protein>
    <submittedName>
        <fullName evidence="9">SUN domain-containing protein 3-like</fullName>
    </submittedName>
</protein>
<dbReference type="FunFam" id="2.60.120.260:FF:000009">
    <property type="entry name" value="SUN domain-containing protein 1 isoform X1"/>
    <property type="match status" value="1"/>
</dbReference>
<gene>
    <name evidence="9" type="primary">LOC116499857</name>
</gene>
<keyword evidence="4" id="KW-0472">Membrane</keyword>
<evidence type="ECO:0000313" key="8">
    <source>
        <dbReference type="Proteomes" id="UP000504639"/>
    </source>
</evidence>
<dbReference type="PANTHER" id="PTHR12911">
    <property type="entry name" value="SAD1/UNC-84-LIKE PROTEIN-RELATED"/>
    <property type="match status" value="1"/>
</dbReference>
<dbReference type="PANTHER" id="PTHR12911:SF24">
    <property type="entry name" value="SUN DOMAIN-CONTAINING PROTEIN 3"/>
    <property type="match status" value="1"/>
</dbReference>
<keyword evidence="2" id="KW-1133">Transmembrane helix</keyword>
<name>A0A6J3EBL3_AYTFU</name>
<dbReference type="Proteomes" id="UP000504639">
    <property type="component" value="Chromosome 29"/>
</dbReference>
<feature type="domain" description="SUN" evidence="7">
    <location>
        <begin position="191"/>
        <end position="349"/>
    </location>
</feature>
<dbReference type="GO" id="GO:0005637">
    <property type="term" value="C:nuclear inner membrane"/>
    <property type="evidence" value="ECO:0007669"/>
    <property type="project" value="UniProtKB-SubCell"/>
</dbReference>
<dbReference type="Pfam" id="PF07738">
    <property type="entry name" value="Sad1_UNC"/>
    <property type="match status" value="1"/>
</dbReference>
<evidence type="ECO:0000256" key="1">
    <source>
        <dbReference type="ARBA" id="ARBA00022692"/>
    </source>
</evidence>
<evidence type="ECO:0000313" key="9">
    <source>
        <dbReference type="RefSeq" id="XP_032060599.1"/>
    </source>
</evidence>
<dbReference type="KEGG" id="aful:116499857"/>
<proteinExistence type="predicted"/>
<keyword evidence="1" id="KW-0812">Transmembrane</keyword>
<dbReference type="GO" id="GO:0034993">
    <property type="term" value="C:meiotic nuclear membrane microtubule tethering complex"/>
    <property type="evidence" value="ECO:0007669"/>
    <property type="project" value="TreeGrafter"/>
</dbReference>
<sequence>MDEGRTNNLLAGNKAKINKKLLNTVQQKVKVQKGRTFNLLFFVAFILKAPCPRPPGYIAQAQPEGVKGEEYGNEHLEEICLFGENNEYVQKTMKENLAIAGDNLADIEARIKRLQKTSLVWRDQKRQELQEKEAHVSAVVEQFVQAVSKVLEDNHIQGEKRENILHFTRNAFEKALKIYTWMPDWALKSLGATIDVQRTSKSYGGKDAKKWWIFPLFSFAKYPETILQPSISPGDCWAFQGSQGHVVIRLPVKIWPAAFTIWHISRTVSPSGEVSSAPREFAVSGVDEDKMETLLGLFTYNVDGMIAQTFHVQKKPPKTFRHIRLEVRSNWGNPEYTCIYQVQVHGWIEKPQEFLKHE</sequence>